<feature type="domain" description="PLD phosphodiesterase" evidence="2">
    <location>
        <begin position="85"/>
        <end position="111"/>
    </location>
</feature>
<keyword evidence="4" id="KW-1185">Reference proteome</keyword>
<dbReference type="InterPro" id="IPR032803">
    <property type="entry name" value="PLDc_3"/>
</dbReference>
<name>A0A9Q0XB21_9SAUR</name>
<dbReference type="SMART" id="SM00155">
    <property type="entry name" value="PLDc"/>
    <property type="match status" value="1"/>
</dbReference>
<reference evidence="3" key="1">
    <citation type="journal article" date="2023" name="DNA Res.">
        <title>Chromosome-level genome assembly of Phrynocephalus forsythii using third-generation DNA sequencing and Hi-C analysis.</title>
        <authorList>
            <person name="Qi Y."/>
            <person name="Zhao W."/>
            <person name="Zhao Y."/>
            <person name="Niu C."/>
            <person name="Cao S."/>
            <person name="Zhang Y."/>
        </authorList>
    </citation>
    <scope>NUCLEOTIDE SEQUENCE</scope>
    <source>
        <tissue evidence="3">Muscle</tissue>
    </source>
</reference>
<comment type="similarity">
    <text evidence="1">Belongs to the phospholipase D family.</text>
</comment>
<comment type="caution">
    <text evidence="3">The sequence shown here is derived from an EMBL/GenBank/DDBJ whole genome shotgun (WGS) entry which is preliminary data.</text>
</comment>
<dbReference type="AlphaFoldDB" id="A0A9Q0XB21"/>
<dbReference type="PROSITE" id="PS50035">
    <property type="entry name" value="PLD"/>
    <property type="match status" value="1"/>
</dbReference>
<dbReference type="Proteomes" id="UP001142489">
    <property type="component" value="Unassembled WGS sequence"/>
</dbReference>
<dbReference type="Gene3D" id="3.30.870.10">
    <property type="entry name" value="Endonuclease Chain A"/>
    <property type="match status" value="1"/>
</dbReference>
<dbReference type="PANTHER" id="PTHR10185">
    <property type="entry name" value="PHOSPHOLIPASE D - RELATED"/>
    <property type="match status" value="1"/>
</dbReference>
<evidence type="ECO:0000259" key="2">
    <source>
        <dbReference type="PROSITE" id="PS50035"/>
    </source>
</evidence>
<dbReference type="InterPro" id="IPR050874">
    <property type="entry name" value="Diverse_PLD-related"/>
</dbReference>
<dbReference type="GO" id="GO:0003824">
    <property type="term" value="F:catalytic activity"/>
    <property type="evidence" value="ECO:0007669"/>
    <property type="project" value="InterPro"/>
</dbReference>
<evidence type="ECO:0000313" key="4">
    <source>
        <dbReference type="Proteomes" id="UP001142489"/>
    </source>
</evidence>
<sequence>MDYEPRCSFCRPKRFWPVIDDALRTAACDRRVNVRLLLSCWRHSKPSMFLFLESLSILSHPPLGCPIEVKLFVVPSGGERPEIPYAHVSHNKYMVTDQLAYIGTSNWSEDYFVNTTGVGLVVRQQGSAAGLTLRDQLKDVFLRDWSSPHVKPLGRHPECAKA</sequence>
<dbReference type="PANTHER" id="PTHR10185:SF26">
    <property type="entry name" value="PHOSPHOLIPASE D FAMILY, MEMBER 7"/>
    <property type="match status" value="1"/>
</dbReference>
<dbReference type="SUPFAM" id="SSF56024">
    <property type="entry name" value="Phospholipase D/nuclease"/>
    <property type="match status" value="1"/>
</dbReference>
<dbReference type="EMBL" id="JAPFRF010000019">
    <property type="protein sequence ID" value="KAJ7307600.1"/>
    <property type="molecule type" value="Genomic_DNA"/>
</dbReference>
<dbReference type="Pfam" id="PF13918">
    <property type="entry name" value="PLDc_3"/>
    <property type="match status" value="1"/>
</dbReference>
<proteinExistence type="inferred from homology"/>
<protein>
    <recommendedName>
        <fullName evidence="2">PLD phosphodiesterase domain-containing protein</fullName>
    </recommendedName>
</protein>
<dbReference type="InterPro" id="IPR001736">
    <property type="entry name" value="PLipase_D/transphosphatidylase"/>
</dbReference>
<evidence type="ECO:0000256" key="1">
    <source>
        <dbReference type="ARBA" id="ARBA00008664"/>
    </source>
</evidence>
<evidence type="ECO:0000313" key="3">
    <source>
        <dbReference type="EMBL" id="KAJ7307600.1"/>
    </source>
</evidence>
<organism evidence="3 4">
    <name type="scientific">Phrynocephalus forsythii</name>
    <dbReference type="NCBI Taxonomy" id="171643"/>
    <lineage>
        <taxon>Eukaryota</taxon>
        <taxon>Metazoa</taxon>
        <taxon>Chordata</taxon>
        <taxon>Craniata</taxon>
        <taxon>Vertebrata</taxon>
        <taxon>Euteleostomi</taxon>
        <taxon>Lepidosauria</taxon>
        <taxon>Squamata</taxon>
        <taxon>Bifurcata</taxon>
        <taxon>Unidentata</taxon>
        <taxon>Episquamata</taxon>
        <taxon>Toxicofera</taxon>
        <taxon>Iguania</taxon>
        <taxon>Acrodonta</taxon>
        <taxon>Agamidae</taxon>
        <taxon>Agaminae</taxon>
        <taxon>Phrynocephalus</taxon>
    </lineage>
</organism>
<gene>
    <name evidence="3" type="ORF">JRQ81_009634</name>
</gene>
<accession>A0A9Q0XB21</accession>
<dbReference type="OrthoDB" id="1923775at2759"/>